<dbReference type="STRING" id="393762.SAMN05660472_01540"/>
<name>A0A1G9CSN2_9FIRM</name>
<accession>A0A1G9CSN2</accession>
<dbReference type="AlphaFoldDB" id="A0A1G9CSN2"/>
<dbReference type="SUPFAM" id="SSF53448">
    <property type="entry name" value="Nucleotide-diphospho-sugar transferases"/>
    <property type="match status" value="2"/>
</dbReference>
<evidence type="ECO:0000313" key="2">
    <source>
        <dbReference type="Proteomes" id="UP000198718"/>
    </source>
</evidence>
<sequence length="635" mass="76627">MRHYYCSTFSKDYIYKGLLLYNSLLKCDKDFHFFIICLHDEVKVLLDKMNLEKATPIALSSIEQEDKHLLKVKSSRNDKEYIWTSKASAMLYLLRNYKVDHILWLDGDTYFYSNPEPIFEEWGSYSVMLTKEKWKVTSSNGNQSKGLYNTGFMGFKNDKQALQCLKWFRKELINWCYDEVENGLWSDQFYVNNWRKKFQNVGVIKNIGVNLTPSKIQRSKVEKINNEIYVNNKRLIFYHSFGFRYYDGNEFDLYSYIYTLNLSNDVLKWIYLPYIYEAKEIVKQINSIENNFYKEDRPKDKFIRNYFNVKLNEENNRDCYQLCTIMTKDYLVQGIALYNSLKRHTSKFHLWICCVDKTVYELLNKMNLENVTLISLENIKDEKLNNIKKQRKIHEFCWTLKAPFISYLMKHNYNLNSILYIDADVFFFEDIKMIYEDWGNESIYLTPLMLRPKHEKRKGKYSAGLIGFKRDEYAMKCLRWWKRKCISWCYDRFEKDKWSDQKYLDHWPNITSKIKISENLGINAGPWYIRRGYQVFAKDNRIFFNGYQLICYHFSGLRIFNKKEYELSNRTKLPERLQLIYAIYVDELAHIITEIKKIDENFISTISSTPNYDKLYNYFTLNQSTQWLKNLMDGM</sequence>
<evidence type="ECO:0008006" key="3">
    <source>
        <dbReference type="Google" id="ProtNLM"/>
    </source>
</evidence>
<dbReference type="Pfam" id="PF01501">
    <property type="entry name" value="Glyco_transf_8"/>
    <property type="match status" value="1"/>
</dbReference>
<dbReference type="EMBL" id="FNFP01000002">
    <property type="protein sequence ID" value="SDK54414.1"/>
    <property type="molecule type" value="Genomic_DNA"/>
</dbReference>
<protein>
    <recommendedName>
        <fullName evidence="3">Nucleotide-diphospho-sugar transferase</fullName>
    </recommendedName>
</protein>
<organism evidence="1 2">
    <name type="scientific">Natronincola ferrireducens</name>
    <dbReference type="NCBI Taxonomy" id="393762"/>
    <lineage>
        <taxon>Bacteria</taxon>
        <taxon>Bacillati</taxon>
        <taxon>Bacillota</taxon>
        <taxon>Clostridia</taxon>
        <taxon>Peptostreptococcales</taxon>
        <taxon>Natronincolaceae</taxon>
        <taxon>Natronincola</taxon>
    </lineage>
</organism>
<dbReference type="InterPro" id="IPR029044">
    <property type="entry name" value="Nucleotide-diphossugar_trans"/>
</dbReference>
<dbReference type="GO" id="GO:0016757">
    <property type="term" value="F:glycosyltransferase activity"/>
    <property type="evidence" value="ECO:0007669"/>
    <property type="project" value="InterPro"/>
</dbReference>
<gene>
    <name evidence="1" type="ORF">SAMN05660472_01540</name>
</gene>
<proteinExistence type="predicted"/>
<reference evidence="1 2" key="1">
    <citation type="submission" date="2016-10" db="EMBL/GenBank/DDBJ databases">
        <authorList>
            <person name="de Groot N.N."/>
        </authorList>
    </citation>
    <scope>NUCLEOTIDE SEQUENCE [LARGE SCALE GENOMIC DNA]</scope>
    <source>
        <strain evidence="1 2">DSM 18346</strain>
    </source>
</reference>
<evidence type="ECO:0000313" key="1">
    <source>
        <dbReference type="EMBL" id="SDK54414.1"/>
    </source>
</evidence>
<keyword evidence="2" id="KW-1185">Reference proteome</keyword>
<dbReference type="Gene3D" id="3.90.550.10">
    <property type="entry name" value="Spore Coat Polysaccharide Biosynthesis Protein SpsA, Chain A"/>
    <property type="match status" value="2"/>
</dbReference>
<dbReference type="InterPro" id="IPR002495">
    <property type="entry name" value="Glyco_trans_8"/>
</dbReference>
<dbReference type="Proteomes" id="UP000198718">
    <property type="component" value="Unassembled WGS sequence"/>
</dbReference>